<gene>
    <name evidence="1" type="ORF">SCLCIDRAFT_1146699</name>
</gene>
<accession>A0A0C3DK49</accession>
<proteinExistence type="predicted"/>
<dbReference type="OrthoDB" id="2677917at2759"/>
<reference evidence="1 2" key="1">
    <citation type="submission" date="2014-04" db="EMBL/GenBank/DDBJ databases">
        <authorList>
            <consortium name="DOE Joint Genome Institute"/>
            <person name="Kuo A."/>
            <person name="Kohler A."/>
            <person name="Nagy L.G."/>
            <person name="Floudas D."/>
            <person name="Copeland A."/>
            <person name="Barry K.W."/>
            <person name="Cichocki N."/>
            <person name="Veneault-Fourrey C."/>
            <person name="LaButti K."/>
            <person name="Lindquist E.A."/>
            <person name="Lipzen A."/>
            <person name="Lundell T."/>
            <person name="Morin E."/>
            <person name="Murat C."/>
            <person name="Sun H."/>
            <person name="Tunlid A."/>
            <person name="Henrissat B."/>
            <person name="Grigoriev I.V."/>
            <person name="Hibbett D.S."/>
            <person name="Martin F."/>
            <person name="Nordberg H.P."/>
            <person name="Cantor M.N."/>
            <person name="Hua S.X."/>
        </authorList>
    </citation>
    <scope>NUCLEOTIDE SEQUENCE [LARGE SCALE GENOMIC DNA]</scope>
    <source>
        <strain evidence="1 2">Foug A</strain>
    </source>
</reference>
<evidence type="ECO:0000313" key="1">
    <source>
        <dbReference type="EMBL" id="KIM56446.1"/>
    </source>
</evidence>
<organism evidence="1 2">
    <name type="scientific">Scleroderma citrinum Foug A</name>
    <dbReference type="NCBI Taxonomy" id="1036808"/>
    <lineage>
        <taxon>Eukaryota</taxon>
        <taxon>Fungi</taxon>
        <taxon>Dikarya</taxon>
        <taxon>Basidiomycota</taxon>
        <taxon>Agaricomycotina</taxon>
        <taxon>Agaricomycetes</taxon>
        <taxon>Agaricomycetidae</taxon>
        <taxon>Boletales</taxon>
        <taxon>Sclerodermatineae</taxon>
        <taxon>Sclerodermataceae</taxon>
        <taxon>Scleroderma</taxon>
    </lineage>
</organism>
<keyword evidence="2" id="KW-1185">Reference proteome</keyword>
<evidence type="ECO:0000313" key="2">
    <source>
        <dbReference type="Proteomes" id="UP000053989"/>
    </source>
</evidence>
<name>A0A0C3DK49_9AGAM</name>
<dbReference type="InParanoid" id="A0A0C3DK49"/>
<reference evidence="2" key="2">
    <citation type="submission" date="2015-01" db="EMBL/GenBank/DDBJ databases">
        <title>Evolutionary Origins and Diversification of the Mycorrhizal Mutualists.</title>
        <authorList>
            <consortium name="DOE Joint Genome Institute"/>
            <consortium name="Mycorrhizal Genomics Consortium"/>
            <person name="Kohler A."/>
            <person name="Kuo A."/>
            <person name="Nagy L.G."/>
            <person name="Floudas D."/>
            <person name="Copeland A."/>
            <person name="Barry K.W."/>
            <person name="Cichocki N."/>
            <person name="Veneault-Fourrey C."/>
            <person name="LaButti K."/>
            <person name="Lindquist E.A."/>
            <person name="Lipzen A."/>
            <person name="Lundell T."/>
            <person name="Morin E."/>
            <person name="Murat C."/>
            <person name="Riley R."/>
            <person name="Ohm R."/>
            <person name="Sun H."/>
            <person name="Tunlid A."/>
            <person name="Henrissat B."/>
            <person name="Grigoriev I.V."/>
            <person name="Hibbett D.S."/>
            <person name="Martin F."/>
        </authorList>
    </citation>
    <scope>NUCLEOTIDE SEQUENCE [LARGE SCALE GENOMIC DNA]</scope>
    <source>
        <strain evidence="2">Foug A</strain>
    </source>
</reference>
<protein>
    <submittedName>
        <fullName evidence="1">Uncharacterized protein</fullName>
    </submittedName>
</protein>
<dbReference type="EMBL" id="KN822116">
    <property type="protein sequence ID" value="KIM56446.1"/>
    <property type="molecule type" value="Genomic_DNA"/>
</dbReference>
<dbReference type="STRING" id="1036808.A0A0C3DK49"/>
<dbReference type="Proteomes" id="UP000053989">
    <property type="component" value="Unassembled WGS sequence"/>
</dbReference>
<feature type="non-terminal residue" evidence="1">
    <location>
        <position position="1"/>
    </location>
</feature>
<dbReference type="HOGENOM" id="CLU_087375_2_0_1"/>
<sequence length="128" mass="14835">QLMKEWSSPIYTFFSPTPHIQYMNDRCCHVFKCLAKGCRHHVQHFLDTSDKSSTSNMWKHVKSCWGDNILSTILDAKDLVAACCEVQGHIGNASITMAFERKGREKVTYSHRQHSKSETRYEHITFVI</sequence>
<dbReference type="AlphaFoldDB" id="A0A0C3DK49"/>